<evidence type="ECO:0008006" key="2">
    <source>
        <dbReference type="Google" id="ProtNLM"/>
    </source>
</evidence>
<name>A0A0F9PBU0_9ZZZZ</name>
<dbReference type="SUPFAM" id="SSF55729">
    <property type="entry name" value="Acyl-CoA N-acyltransferases (Nat)"/>
    <property type="match status" value="1"/>
</dbReference>
<proteinExistence type="predicted"/>
<reference evidence="1" key="1">
    <citation type="journal article" date="2015" name="Nature">
        <title>Complex archaea that bridge the gap between prokaryotes and eukaryotes.</title>
        <authorList>
            <person name="Spang A."/>
            <person name="Saw J.H."/>
            <person name="Jorgensen S.L."/>
            <person name="Zaremba-Niedzwiedzka K."/>
            <person name="Martijn J."/>
            <person name="Lind A.E."/>
            <person name="van Eijk R."/>
            <person name="Schleper C."/>
            <person name="Guy L."/>
            <person name="Ettema T.J."/>
        </authorList>
    </citation>
    <scope>NUCLEOTIDE SEQUENCE</scope>
</reference>
<evidence type="ECO:0000313" key="1">
    <source>
        <dbReference type="EMBL" id="KKM98440.1"/>
    </source>
</evidence>
<protein>
    <recommendedName>
        <fullName evidence="2">N-acetyltransferase domain-containing protein</fullName>
    </recommendedName>
</protein>
<dbReference type="Gene3D" id="3.40.630.30">
    <property type="match status" value="1"/>
</dbReference>
<sequence>MGIMDRTYFIRSLRESDFEDVVKLGNVVIGDNYLSTKELEGILKKSIKAGMNCSFVLSLNEGDGQERVIGFRLTYAPGQWIDSYPFKLSPEEWGFDPAKVAYMKSNILDKEFRGNGFGRMLLDKSIATTKRVRAEAALAHIWMNSPDNSAYKYFSRAGGKVIKEYPAYWAELHSIDAPCNHCGNICTCPAAEMIIDYSTHKEL</sequence>
<dbReference type="InterPro" id="IPR016181">
    <property type="entry name" value="Acyl_CoA_acyltransferase"/>
</dbReference>
<organism evidence="1">
    <name type="scientific">marine sediment metagenome</name>
    <dbReference type="NCBI Taxonomy" id="412755"/>
    <lineage>
        <taxon>unclassified sequences</taxon>
        <taxon>metagenomes</taxon>
        <taxon>ecological metagenomes</taxon>
    </lineage>
</organism>
<dbReference type="EMBL" id="LAZR01005618">
    <property type="protein sequence ID" value="KKM98440.1"/>
    <property type="molecule type" value="Genomic_DNA"/>
</dbReference>
<comment type="caution">
    <text evidence="1">The sequence shown here is derived from an EMBL/GenBank/DDBJ whole genome shotgun (WGS) entry which is preliminary data.</text>
</comment>
<dbReference type="AlphaFoldDB" id="A0A0F9PBU0"/>
<accession>A0A0F9PBU0</accession>
<gene>
    <name evidence="1" type="ORF">LCGC14_1157910</name>
</gene>